<dbReference type="CDD" id="cd02976">
    <property type="entry name" value="NrdH"/>
    <property type="match status" value="1"/>
</dbReference>
<evidence type="ECO:0000259" key="3">
    <source>
        <dbReference type="Pfam" id="PF00462"/>
    </source>
</evidence>
<dbReference type="AlphaFoldDB" id="A0A4R3HWG6"/>
<evidence type="ECO:0000259" key="4">
    <source>
        <dbReference type="Pfam" id="PF13511"/>
    </source>
</evidence>
<dbReference type="Gene3D" id="3.40.30.10">
    <property type="entry name" value="Glutaredoxin"/>
    <property type="match status" value="1"/>
</dbReference>
<dbReference type="InterPro" id="IPR036249">
    <property type="entry name" value="Thioredoxin-like_sf"/>
</dbReference>
<keyword evidence="2" id="KW-0732">Signal</keyword>
<feature type="domain" description="Glutaredoxin" evidence="3">
    <location>
        <begin position="75"/>
        <end position="130"/>
    </location>
</feature>
<accession>A0A4R3HWG6</accession>
<dbReference type="Pfam" id="PF13511">
    <property type="entry name" value="DUF4124"/>
    <property type="match status" value="1"/>
</dbReference>
<dbReference type="RefSeq" id="WP_243656738.1">
    <property type="nucleotide sequence ID" value="NZ_SLZQ01000006.1"/>
</dbReference>
<dbReference type="Proteomes" id="UP000295382">
    <property type="component" value="Unassembled WGS sequence"/>
</dbReference>
<dbReference type="EMBL" id="SLZQ01000006">
    <property type="protein sequence ID" value="TCS36591.1"/>
    <property type="molecule type" value="Genomic_DNA"/>
</dbReference>
<sequence>MKTKASIFILALLAAGAAQAQLYKWVGPDGKVTYSDAPPPKTAAKVEQKNIGASGAPSTAGLPYELAQAVNNHPVMLYTGDKCDPCNAGRAFLKQRGIPFSEKTVTTNEDIARFKQATGESSLPVLTIGRNKQAGFEESAWGSALTAAGYPKTSQLPKGWQQPAAEAAAPKAKVQQAEYSGKPATNNGPSAAAVPSLPPATGNAPPGFRF</sequence>
<dbReference type="InterPro" id="IPR025392">
    <property type="entry name" value="DUF4124"/>
</dbReference>
<evidence type="ECO:0000256" key="2">
    <source>
        <dbReference type="SAM" id="SignalP"/>
    </source>
</evidence>
<evidence type="ECO:0000256" key="1">
    <source>
        <dbReference type="SAM" id="MobiDB-lite"/>
    </source>
</evidence>
<reference evidence="5 6" key="1">
    <citation type="submission" date="2019-03" db="EMBL/GenBank/DDBJ databases">
        <title>Genomic Encyclopedia of Type Strains, Phase IV (KMG-IV): sequencing the most valuable type-strain genomes for metagenomic binning, comparative biology and taxonomic classification.</title>
        <authorList>
            <person name="Goeker M."/>
        </authorList>
    </citation>
    <scope>NUCLEOTIDE SEQUENCE [LARGE SCALE GENOMIC DNA]</scope>
    <source>
        <strain evidence="5 6">DSM 7445</strain>
    </source>
</reference>
<feature type="chain" id="PRO_5020964640" evidence="2">
    <location>
        <begin position="21"/>
        <end position="210"/>
    </location>
</feature>
<dbReference type="SUPFAM" id="SSF52833">
    <property type="entry name" value="Thioredoxin-like"/>
    <property type="match status" value="1"/>
</dbReference>
<dbReference type="PROSITE" id="PS51354">
    <property type="entry name" value="GLUTAREDOXIN_2"/>
    <property type="match status" value="1"/>
</dbReference>
<feature type="signal peptide" evidence="2">
    <location>
        <begin position="1"/>
        <end position="20"/>
    </location>
</feature>
<feature type="region of interest" description="Disordered" evidence="1">
    <location>
        <begin position="171"/>
        <end position="210"/>
    </location>
</feature>
<protein>
    <submittedName>
        <fullName evidence="5">Glutaredoxin</fullName>
    </submittedName>
</protein>
<name>A0A4R3HWG6_PAULE</name>
<dbReference type="Pfam" id="PF00462">
    <property type="entry name" value="Glutaredoxin"/>
    <property type="match status" value="1"/>
</dbReference>
<gene>
    <name evidence="5" type="ORF">EDC30_106133</name>
</gene>
<proteinExistence type="predicted"/>
<evidence type="ECO:0000313" key="5">
    <source>
        <dbReference type="EMBL" id="TCS36591.1"/>
    </source>
</evidence>
<keyword evidence="6" id="KW-1185">Reference proteome</keyword>
<comment type="caution">
    <text evidence="5">The sequence shown here is derived from an EMBL/GenBank/DDBJ whole genome shotgun (WGS) entry which is preliminary data.</text>
</comment>
<organism evidence="5 6">
    <name type="scientific">Paucimonas lemoignei</name>
    <name type="common">Pseudomonas lemoignei</name>
    <dbReference type="NCBI Taxonomy" id="29443"/>
    <lineage>
        <taxon>Bacteria</taxon>
        <taxon>Pseudomonadati</taxon>
        <taxon>Pseudomonadota</taxon>
        <taxon>Betaproteobacteria</taxon>
        <taxon>Burkholderiales</taxon>
        <taxon>Burkholderiaceae</taxon>
        <taxon>Paucimonas</taxon>
    </lineage>
</organism>
<dbReference type="InterPro" id="IPR002109">
    <property type="entry name" value="Glutaredoxin"/>
</dbReference>
<evidence type="ECO:0000313" key="6">
    <source>
        <dbReference type="Proteomes" id="UP000295382"/>
    </source>
</evidence>
<feature type="domain" description="DUF4124" evidence="4">
    <location>
        <begin position="10"/>
        <end position="57"/>
    </location>
</feature>